<dbReference type="Pfam" id="PF13401">
    <property type="entry name" value="AAA_22"/>
    <property type="match status" value="1"/>
</dbReference>
<dbReference type="GO" id="GO:0016887">
    <property type="term" value="F:ATP hydrolysis activity"/>
    <property type="evidence" value="ECO:0007669"/>
    <property type="project" value="InterPro"/>
</dbReference>
<dbReference type="Proteomes" id="UP000223596">
    <property type="component" value="Unassembled WGS sequence"/>
</dbReference>
<evidence type="ECO:0000313" key="3">
    <source>
        <dbReference type="Proteomes" id="UP000223596"/>
    </source>
</evidence>
<protein>
    <recommendedName>
        <fullName evidence="1">ORC1/DEAH AAA+ ATPase domain-containing protein</fullName>
    </recommendedName>
</protein>
<feature type="domain" description="ORC1/DEAH AAA+ ATPase" evidence="1">
    <location>
        <begin position="77"/>
        <end position="207"/>
    </location>
</feature>
<evidence type="ECO:0000313" key="2">
    <source>
        <dbReference type="EMBL" id="PFH02087.1"/>
    </source>
</evidence>
<organism evidence="2 3">
    <name type="scientific">Acetivibrio thermocellus AD2</name>
    <dbReference type="NCBI Taxonomy" id="1138384"/>
    <lineage>
        <taxon>Bacteria</taxon>
        <taxon>Bacillati</taxon>
        <taxon>Bacillota</taxon>
        <taxon>Clostridia</taxon>
        <taxon>Eubacteriales</taxon>
        <taxon>Oscillospiraceae</taxon>
        <taxon>Acetivibrio</taxon>
    </lineage>
</organism>
<evidence type="ECO:0000259" key="1">
    <source>
        <dbReference type="Pfam" id="PF13401"/>
    </source>
</evidence>
<dbReference type="EMBL" id="PDBW01000001">
    <property type="protein sequence ID" value="PFH02087.1"/>
    <property type="molecule type" value="Genomic_DNA"/>
</dbReference>
<accession>A0AB36TDU4</accession>
<comment type="caution">
    <text evidence="2">The sequence shown here is derived from an EMBL/GenBank/DDBJ whole genome shotgun (WGS) entry which is preliminary data.</text>
</comment>
<dbReference type="AlphaFoldDB" id="A0AB36TDU4"/>
<sequence>MRYLIPKEVAEKWGIPVRRVQILCKQGKIKGAERHGRIWLIPETAEKPEDAFSLPKVPCAIVPRPRLTEKIAPPGSSLTYIHADAGYGKTTLMMQYAGERNDVVWLSLDERDSNMTYFLRHLEDAFRKKFPRFDFYATDLLPFAARDTFVSRALSALLCAIGRRKLTLILDDVHVITNGATMDFLNRLVKSCPSSLTLVMAGRYELWSGLFRLKMEGRIVELTKADLCFSREEAQKLWGFFDEAAYTATEGWALVLQSYRVAAENGKLCLPQADRKLYSYLMEFPWRRAAVCSTAFCLCRRMLLWKIGTW</sequence>
<dbReference type="SUPFAM" id="SSF52540">
    <property type="entry name" value="P-loop containing nucleoside triphosphate hydrolases"/>
    <property type="match status" value="1"/>
</dbReference>
<name>A0AB36TDU4_ACETH</name>
<gene>
    <name evidence="2" type="ORF">M972_11850</name>
</gene>
<dbReference type="InterPro" id="IPR049945">
    <property type="entry name" value="AAA_22"/>
</dbReference>
<dbReference type="Gene3D" id="3.40.50.300">
    <property type="entry name" value="P-loop containing nucleotide triphosphate hydrolases"/>
    <property type="match status" value="1"/>
</dbReference>
<proteinExistence type="predicted"/>
<reference evidence="2 3" key="1">
    <citation type="submission" date="2017-09" db="EMBL/GenBank/DDBJ databases">
        <title>Evaluation of Pacific Biosciences Sequencing Technology to Finishing C. thermocellum Genome Sequences.</title>
        <authorList>
            <person name="Brown S."/>
        </authorList>
    </citation>
    <scope>NUCLEOTIDE SEQUENCE [LARGE SCALE GENOMIC DNA]</scope>
    <source>
        <strain evidence="2 3">AD2</strain>
    </source>
</reference>
<dbReference type="InterPro" id="IPR027417">
    <property type="entry name" value="P-loop_NTPase"/>
</dbReference>